<evidence type="ECO:0000256" key="10">
    <source>
        <dbReference type="ARBA" id="ARBA00023283"/>
    </source>
</evidence>
<evidence type="ECO:0000256" key="11">
    <source>
        <dbReference type="PIRNR" id="PIRNR036893"/>
    </source>
</evidence>
<reference evidence="13" key="1">
    <citation type="submission" date="2021-11" db="EMBL/GenBank/DDBJ databases">
        <authorList>
            <person name="Schell T."/>
        </authorList>
    </citation>
    <scope>NUCLEOTIDE SEQUENCE</scope>
    <source>
        <strain evidence="13">M5</strain>
    </source>
</reference>
<dbReference type="EMBL" id="CAKKLH010000157">
    <property type="protein sequence ID" value="CAH0104872.1"/>
    <property type="molecule type" value="Genomic_DNA"/>
</dbReference>
<dbReference type="SUPFAM" id="SSF50814">
    <property type="entry name" value="Lipocalins"/>
    <property type="match status" value="1"/>
</dbReference>
<protein>
    <recommendedName>
        <fullName evidence="3">Apolipoprotein D</fullName>
    </recommendedName>
</protein>
<dbReference type="GO" id="GO:0006629">
    <property type="term" value="P:lipid metabolic process"/>
    <property type="evidence" value="ECO:0007669"/>
    <property type="project" value="TreeGrafter"/>
</dbReference>
<dbReference type="InterPro" id="IPR022271">
    <property type="entry name" value="Lipocalin_ApoD"/>
</dbReference>
<keyword evidence="4" id="KW-0813">Transport</keyword>
<dbReference type="GO" id="GO:0006869">
    <property type="term" value="P:lipid transport"/>
    <property type="evidence" value="ECO:0007669"/>
    <property type="project" value="InterPro"/>
</dbReference>
<dbReference type="Pfam" id="PF08212">
    <property type="entry name" value="Lipocalin_2"/>
    <property type="match status" value="1"/>
</dbReference>
<dbReference type="PANTHER" id="PTHR10612:SF34">
    <property type="entry name" value="APOLIPOPROTEIN D"/>
    <property type="match status" value="1"/>
</dbReference>
<dbReference type="Proteomes" id="UP000789390">
    <property type="component" value="Unassembled WGS sequence"/>
</dbReference>
<dbReference type="InterPro" id="IPR002969">
    <property type="entry name" value="ApolipopD"/>
</dbReference>
<dbReference type="GO" id="GO:0005737">
    <property type="term" value="C:cytoplasm"/>
    <property type="evidence" value="ECO:0007669"/>
    <property type="project" value="TreeGrafter"/>
</dbReference>
<evidence type="ECO:0000256" key="2">
    <source>
        <dbReference type="ARBA" id="ARBA00006889"/>
    </source>
</evidence>
<evidence type="ECO:0000313" key="13">
    <source>
        <dbReference type="EMBL" id="CAH0104872.1"/>
    </source>
</evidence>
<dbReference type="InterPro" id="IPR000566">
    <property type="entry name" value="Lipocln_cytosolic_FA-bd_dom"/>
</dbReference>
<evidence type="ECO:0000256" key="1">
    <source>
        <dbReference type="ARBA" id="ARBA00004613"/>
    </source>
</evidence>
<keyword evidence="8" id="KW-1015">Disulfide bond</keyword>
<dbReference type="CDD" id="cd19437">
    <property type="entry name" value="lipocalin_apoD-like"/>
    <property type="match status" value="1"/>
</dbReference>
<evidence type="ECO:0000256" key="3">
    <source>
        <dbReference type="ARBA" id="ARBA00019890"/>
    </source>
</evidence>
<evidence type="ECO:0000313" key="14">
    <source>
        <dbReference type="Proteomes" id="UP000789390"/>
    </source>
</evidence>
<keyword evidence="5" id="KW-0964">Secreted</keyword>
<dbReference type="PROSITE" id="PS51257">
    <property type="entry name" value="PROKAR_LIPOPROTEIN"/>
    <property type="match status" value="1"/>
</dbReference>
<evidence type="ECO:0000256" key="5">
    <source>
        <dbReference type="ARBA" id="ARBA00022525"/>
    </source>
</evidence>
<evidence type="ECO:0000256" key="4">
    <source>
        <dbReference type="ARBA" id="ARBA00022448"/>
    </source>
</evidence>
<evidence type="ECO:0000256" key="7">
    <source>
        <dbReference type="ARBA" id="ARBA00023121"/>
    </source>
</evidence>
<dbReference type="GO" id="GO:0005576">
    <property type="term" value="C:extracellular region"/>
    <property type="evidence" value="ECO:0007669"/>
    <property type="project" value="UniProtKB-SubCell"/>
</dbReference>
<feature type="signal peptide" evidence="11">
    <location>
        <begin position="1"/>
        <end position="24"/>
    </location>
</feature>
<keyword evidence="14" id="KW-1185">Reference proteome</keyword>
<comment type="similarity">
    <text evidence="2 11">Belongs to the calycin superfamily. Lipocalin family.</text>
</comment>
<dbReference type="PRINTS" id="PR01219">
    <property type="entry name" value="APOLIPOPROTD"/>
</dbReference>
<comment type="caution">
    <text evidence="13">The sequence shown here is derived from an EMBL/GenBank/DDBJ whole genome shotgun (WGS) entry which is preliminary data.</text>
</comment>
<dbReference type="GO" id="GO:0042246">
    <property type="term" value="P:tissue regeneration"/>
    <property type="evidence" value="ECO:0007669"/>
    <property type="project" value="InterPro"/>
</dbReference>
<proteinExistence type="inferred from homology"/>
<organism evidence="13 14">
    <name type="scientific">Daphnia galeata</name>
    <dbReference type="NCBI Taxonomy" id="27404"/>
    <lineage>
        <taxon>Eukaryota</taxon>
        <taxon>Metazoa</taxon>
        <taxon>Ecdysozoa</taxon>
        <taxon>Arthropoda</taxon>
        <taxon>Crustacea</taxon>
        <taxon>Branchiopoda</taxon>
        <taxon>Diplostraca</taxon>
        <taxon>Cladocera</taxon>
        <taxon>Anomopoda</taxon>
        <taxon>Daphniidae</taxon>
        <taxon>Daphnia</taxon>
    </lineage>
</organism>
<dbReference type="AlphaFoldDB" id="A0A8J2RKH4"/>
<dbReference type="GO" id="GO:0008289">
    <property type="term" value="F:lipid binding"/>
    <property type="evidence" value="ECO:0007669"/>
    <property type="project" value="UniProtKB-KW"/>
</dbReference>
<keyword evidence="9" id="KW-0325">Glycoprotein</keyword>
<feature type="chain" id="PRO_5035350861" description="Apolipoprotein D" evidence="11">
    <location>
        <begin position="25"/>
        <end position="192"/>
    </location>
</feature>
<dbReference type="FunFam" id="2.40.128.20:FF:000003">
    <property type="entry name" value="Apolipoprotein D"/>
    <property type="match status" value="1"/>
</dbReference>
<keyword evidence="10" id="KW-0873">Pyrrolidone carboxylic acid</keyword>
<comment type="subcellular location">
    <subcellularLocation>
        <location evidence="1">Secreted</location>
    </subcellularLocation>
</comment>
<feature type="domain" description="Lipocalin/cytosolic fatty-acid binding" evidence="12">
    <location>
        <begin position="42"/>
        <end position="186"/>
    </location>
</feature>
<keyword evidence="6 11" id="KW-0732">Signal</keyword>
<evidence type="ECO:0000256" key="6">
    <source>
        <dbReference type="ARBA" id="ARBA00022729"/>
    </source>
</evidence>
<dbReference type="InterPro" id="IPR012674">
    <property type="entry name" value="Calycin"/>
</dbReference>
<accession>A0A8J2RKH4</accession>
<evidence type="ECO:0000256" key="9">
    <source>
        <dbReference type="ARBA" id="ARBA00023180"/>
    </source>
</evidence>
<name>A0A8J2RKH4_9CRUS</name>
<evidence type="ECO:0000259" key="12">
    <source>
        <dbReference type="Pfam" id="PF08212"/>
    </source>
</evidence>
<dbReference type="GO" id="GO:0000302">
    <property type="term" value="P:response to reactive oxygen species"/>
    <property type="evidence" value="ECO:0007669"/>
    <property type="project" value="TreeGrafter"/>
</dbReference>
<dbReference type="OrthoDB" id="565904at2759"/>
<sequence>MLNYSKCWFTLLVVVGCFSTIVHAQVIALGSCPNVSVVSDFKVDQYLGKWYGNRNYYAIFQSDLDCVTAEYTLNGTEIVVKNEGIQQVTRRKRSTTGVARLIKSGKLSVSFTGNPSETEFPNYLVLDTDYTSYAVVWNCFELGPISSRIAWVLTREQYPSISTIDKAYAVFKRNGIDVGRLRLTNQNNCTRR</sequence>
<dbReference type="Gene3D" id="2.40.128.20">
    <property type="match status" value="1"/>
</dbReference>
<gene>
    <name evidence="13" type="ORF">DGAL_LOCUS7801</name>
</gene>
<keyword evidence="7" id="KW-0446">Lipid-binding</keyword>
<dbReference type="GO" id="GO:0007420">
    <property type="term" value="P:brain development"/>
    <property type="evidence" value="ECO:0007669"/>
    <property type="project" value="InterPro"/>
</dbReference>
<dbReference type="PANTHER" id="PTHR10612">
    <property type="entry name" value="APOLIPOPROTEIN D"/>
    <property type="match status" value="1"/>
</dbReference>
<dbReference type="PIRSF" id="PIRSF036893">
    <property type="entry name" value="Lipocalin_ApoD"/>
    <property type="match status" value="1"/>
</dbReference>
<evidence type="ECO:0000256" key="8">
    <source>
        <dbReference type="ARBA" id="ARBA00023157"/>
    </source>
</evidence>